<dbReference type="InterPro" id="IPR003439">
    <property type="entry name" value="ABC_transporter-like_ATP-bd"/>
</dbReference>
<dbReference type="Gene3D" id="3.40.50.300">
    <property type="entry name" value="P-loop containing nucleotide triphosphate hydrolases"/>
    <property type="match status" value="1"/>
</dbReference>
<dbReference type="PANTHER" id="PTHR43335:SF4">
    <property type="entry name" value="ABC TRANSPORTER, ATP-BINDING PROTEIN"/>
    <property type="match status" value="1"/>
</dbReference>
<dbReference type="PROSITE" id="PS50893">
    <property type="entry name" value="ABC_TRANSPORTER_2"/>
    <property type="match status" value="1"/>
</dbReference>
<name>A0A1J5TNU1_9ARCH</name>
<accession>A0A1J5TNU1</accession>
<dbReference type="AlphaFoldDB" id="A0A1J5TNU1"/>
<dbReference type="InterPro" id="IPR027417">
    <property type="entry name" value="P-loop_NTPase"/>
</dbReference>
<sequence>MATTLLELKEVQKDYRIRRFGRVIRTSNALNKLSFNVEKGQIFGFLGPNGAGKTTTIKCITGILKCDSGTISIDGKNIENNDFENKNKIGFLPEQVGLYGNLTSMQTLKFYGGFYNITESTIEERGGKLLDLLGISKNSKKTVGEFSLGMKKRLALAVALLHKPEILILDEPTSGLDPRGVKALRTLLLDLNKKGLTIILSSHVLSEVQEMCTHVAIIEKGKLIRQESIEKIREEVEKTDIKLSLRLKDFTEKDLKVLSKRKGINVIKLGKIGKHEKLILKLKEDLIPWVTAKLVSNGVKIFSIESNDYSLEEIFLKETKDNEDLKETKDDEENVTSVTNIIYNIKDSVINRSNMGKESKKKE</sequence>
<keyword evidence="4" id="KW-0067">ATP-binding</keyword>
<protein>
    <recommendedName>
        <fullName evidence="5">ABC transporter domain-containing protein</fullName>
    </recommendedName>
</protein>
<dbReference type="Pfam" id="PF00005">
    <property type="entry name" value="ABC_tran"/>
    <property type="match status" value="1"/>
</dbReference>
<evidence type="ECO:0000259" key="5">
    <source>
        <dbReference type="PROSITE" id="PS50893"/>
    </source>
</evidence>
<dbReference type="PANTHER" id="PTHR43335">
    <property type="entry name" value="ABC TRANSPORTER, ATP-BINDING PROTEIN"/>
    <property type="match status" value="1"/>
</dbReference>
<organism evidence="6 7">
    <name type="scientific">Marine Group III euryarchaeote CG-Bathy1</name>
    <dbReference type="NCBI Taxonomy" id="1889001"/>
    <lineage>
        <taxon>Archaea</taxon>
        <taxon>Methanobacteriati</taxon>
        <taxon>Thermoplasmatota</taxon>
        <taxon>Thermoplasmata</taxon>
        <taxon>Candidatus Thermoprofundales</taxon>
    </lineage>
</organism>
<evidence type="ECO:0000313" key="7">
    <source>
        <dbReference type="Proteomes" id="UP000183815"/>
    </source>
</evidence>
<comment type="similarity">
    <text evidence="1">Belongs to the ABC transporter superfamily.</text>
</comment>
<feature type="domain" description="ABC transporter" evidence="5">
    <location>
        <begin position="6"/>
        <end position="245"/>
    </location>
</feature>
<dbReference type="InterPro" id="IPR017871">
    <property type="entry name" value="ABC_transporter-like_CS"/>
</dbReference>
<keyword evidence="2" id="KW-0813">Transport</keyword>
<dbReference type="InterPro" id="IPR003593">
    <property type="entry name" value="AAA+_ATPase"/>
</dbReference>
<evidence type="ECO:0000256" key="2">
    <source>
        <dbReference type="ARBA" id="ARBA00022448"/>
    </source>
</evidence>
<evidence type="ECO:0000313" key="6">
    <source>
        <dbReference type="EMBL" id="OIR17920.1"/>
    </source>
</evidence>
<proteinExistence type="inferred from homology"/>
<dbReference type="SMART" id="SM00382">
    <property type="entry name" value="AAA"/>
    <property type="match status" value="1"/>
</dbReference>
<dbReference type="SUPFAM" id="SSF52540">
    <property type="entry name" value="P-loop containing nucleoside triphosphate hydrolases"/>
    <property type="match status" value="1"/>
</dbReference>
<dbReference type="GO" id="GO:0016887">
    <property type="term" value="F:ATP hydrolysis activity"/>
    <property type="evidence" value="ECO:0007669"/>
    <property type="project" value="InterPro"/>
</dbReference>
<evidence type="ECO:0000256" key="3">
    <source>
        <dbReference type="ARBA" id="ARBA00022741"/>
    </source>
</evidence>
<dbReference type="GO" id="GO:0005524">
    <property type="term" value="F:ATP binding"/>
    <property type="evidence" value="ECO:0007669"/>
    <property type="project" value="UniProtKB-KW"/>
</dbReference>
<dbReference type="PROSITE" id="PS00211">
    <property type="entry name" value="ABC_TRANSPORTER_1"/>
    <property type="match status" value="1"/>
</dbReference>
<comment type="caution">
    <text evidence="6">The sequence shown here is derived from an EMBL/GenBank/DDBJ whole genome shotgun (WGS) entry which is preliminary data.</text>
</comment>
<keyword evidence="3" id="KW-0547">Nucleotide-binding</keyword>
<dbReference type="Proteomes" id="UP000183815">
    <property type="component" value="Unassembled WGS sequence"/>
</dbReference>
<evidence type="ECO:0000256" key="4">
    <source>
        <dbReference type="ARBA" id="ARBA00022840"/>
    </source>
</evidence>
<dbReference type="EMBL" id="MIYU01000009">
    <property type="protein sequence ID" value="OIR17920.1"/>
    <property type="molecule type" value="Genomic_DNA"/>
</dbReference>
<gene>
    <name evidence="6" type="ORF">BEU04_04755</name>
</gene>
<reference evidence="6 7" key="1">
    <citation type="submission" date="2016-08" db="EMBL/GenBank/DDBJ databases">
        <title>New Insights into Marine Group III Euryarchaeota, from dark to light.</title>
        <authorList>
            <person name="Haro-Moreno J.M."/>
            <person name="Rodriguez-Valera F."/>
            <person name="Lopez-Garcia P."/>
            <person name="Moreira D."/>
            <person name="Martin-Cuadrado A.B."/>
        </authorList>
    </citation>
    <scope>NUCLEOTIDE SEQUENCE [LARGE SCALE GENOMIC DNA]</scope>
    <source>
        <strain evidence="6">CG-Bathy1</strain>
    </source>
</reference>
<evidence type="ECO:0000256" key="1">
    <source>
        <dbReference type="ARBA" id="ARBA00005417"/>
    </source>
</evidence>